<feature type="chain" id="PRO_5038205614" description="Putative alpha-L-fucosidase" evidence="10">
    <location>
        <begin position="20"/>
        <end position="491"/>
    </location>
</feature>
<sequence>MLEWLTMSLLIGAAALSEAQYAPTWESLDARPLPAWYDEAKIGIFIHWGVFSVPSFGSEWFWQDWQGSKDPAYVEFMEKNYRPGFTYQDFAAMFTAEFYNPVDWADIFNASGAKYVVLISKHHEGYTNWPSKVSWNWNSMDVGPKRDLVGELAEAIRANHSLIHFGLYHSLYEWYNPLYLKDRNNSFQTNYFIETKTMPELIELVNSYKPEVIWSDGDWEAQDWYWNSTLFLQWLFNDSPVKDTVVVNDRWGIDIPCNHGSYYTCTDRYNPGTLQPHKWENAMTLDLQSWGYRRNAAAVDYMTIEQLLETLASTISCGGNLLVNIGPTHDGMIPAIMEERLRQMGEWLSINGEAIYASTPWAVQNDTLTPGVWFTSSGGAVYGIVLHWPQDDLLTLASVSSTASTSITMLADSLQEVLKFQEGSQGLAISLPPKSAVSSQWAWVLKMEGVNPVASRSHGSLARRFDTLAVPRRFESLTVPRRHRLDGLATP</sequence>
<comment type="function">
    <text evidence="1">Alpha-L-fucosidase is responsible for hydrolyzing the alpha-1,6-linked fucose joined to the reducing-end N-acetylglucosamine of the carbohydrate moieties of glycoproteins.</text>
</comment>
<dbReference type="PRINTS" id="PR00741">
    <property type="entry name" value="GLHYDRLASE29"/>
</dbReference>
<dbReference type="GO" id="GO:0004560">
    <property type="term" value="F:alpha-L-fucosidase activity"/>
    <property type="evidence" value="ECO:0007669"/>
    <property type="project" value="UniProtKB-EC"/>
</dbReference>
<dbReference type="PANTHER" id="PTHR10030:SF37">
    <property type="entry name" value="ALPHA-L-FUCOSIDASE-RELATED"/>
    <property type="match status" value="1"/>
</dbReference>
<dbReference type="InterPro" id="IPR013780">
    <property type="entry name" value="Glyco_hydro_b"/>
</dbReference>
<dbReference type="PANTHER" id="PTHR10030">
    <property type="entry name" value="ALPHA-L-FUCOSIDASE"/>
    <property type="match status" value="1"/>
</dbReference>
<dbReference type="SUPFAM" id="SSF51445">
    <property type="entry name" value="(Trans)glycosidases"/>
    <property type="match status" value="1"/>
</dbReference>
<dbReference type="Pfam" id="PF16757">
    <property type="entry name" value="Fucosidase_C"/>
    <property type="match status" value="1"/>
</dbReference>
<evidence type="ECO:0000259" key="11">
    <source>
        <dbReference type="Pfam" id="PF01120"/>
    </source>
</evidence>
<dbReference type="FunFam" id="3.20.20.80:FF:000027">
    <property type="entry name" value="Alpha-L-fucosidase"/>
    <property type="match status" value="1"/>
</dbReference>
<keyword evidence="6" id="KW-0325">Glycoprotein</keyword>
<dbReference type="InterPro" id="IPR057739">
    <property type="entry name" value="Glyco_hydro_29_N"/>
</dbReference>
<evidence type="ECO:0000256" key="5">
    <source>
        <dbReference type="ARBA" id="ARBA00022801"/>
    </source>
</evidence>
<evidence type="ECO:0000313" key="13">
    <source>
        <dbReference type="Proteomes" id="UP000694843"/>
    </source>
</evidence>
<protein>
    <recommendedName>
        <fullName evidence="8">Putative alpha-L-fucosidase</fullName>
        <ecNumber evidence="3">3.2.1.51</ecNumber>
    </recommendedName>
    <alternativeName>
        <fullName evidence="9">Alpha-L-fucoside fucohydrolase</fullName>
    </alternativeName>
</protein>
<evidence type="ECO:0000259" key="12">
    <source>
        <dbReference type="Pfam" id="PF16757"/>
    </source>
</evidence>
<dbReference type="SMART" id="SM00812">
    <property type="entry name" value="Alpha_L_fucos"/>
    <property type="match status" value="1"/>
</dbReference>
<evidence type="ECO:0000256" key="6">
    <source>
        <dbReference type="ARBA" id="ARBA00023180"/>
    </source>
</evidence>
<dbReference type="GO" id="GO:0016139">
    <property type="term" value="P:glycoside catabolic process"/>
    <property type="evidence" value="ECO:0007669"/>
    <property type="project" value="TreeGrafter"/>
</dbReference>
<dbReference type="GeneID" id="108675546"/>
<dbReference type="InterPro" id="IPR000933">
    <property type="entry name" value="Glyco_hydro_29"/>
</dbReference>
<proteinExistence type="inferred from homology"/>
<dbReference type="EC" id="3.2.1.51" evidence="3"/>
<comment type="similarity">
    <text evidence="2 10">Belongs to the glycosyl hydrolase 29 family.</text>
</comment>
<reference evidence="14" key="1">
    <citation type="submission" date="2025-08" db="UniProtKB">
        <authorList>
            <consortium name="RefSeq"/>
        </authorList>
    </citation>
    <scope>IDENTIFICATION</scope>
    <source>
        <tissue evidence="14">Whole organism</tissue>
    </source>
</reference>
<dbReference type="Gene3D" id="3.20.20.80">
    <property type="entry name" value="Glycosidases"/>
    <property type="match status" value="1"/>
</dbReference>
<keyword evidence="13" id="KW-1185">Reference proteome</keyword>
<dbReference type="RefSeq" id="XP_047736417.1">
    <property type="nucleotide sequence ID" value="XM_047880461.1"/>
</dbReference>
<dbReference type="InterPro" id="IPR016286">
    <property type="entry name" value="FUC_metazoa-typ"/>
</dbReference>
<dbReference type="OrthoDB" id="6039950at2759"/>
<dbReference type="PIRSF" id="PIRSF001092">
    <property type="entry name" value="Alpha-L-fucosidase"/>
    <property type="match status" value="1"/>
</dbReference>
<feature type="domain" description="Glycoside hydrolase family 29 N-terminal" evidence="11">
    <location>
        <begin position="14"/>
        <end position="353"/>
    </location>
</feature>
<dbReference type="GO" id="GO:0006004">
    <property type="term" value="P:fucose metabolic process"/>
    <property type="evidence" value="ECO:0007669"/>
    <property type="project" value="InterPro"/>
</dbReference>
<keyword evidence="7 10" id="KW-0326">Glycosidase</keyword>
<gene>
    <name evidence="14" type="primary">LOC108675546</name>
</gene>
<dbReference type="InterPro" id="IPR031919">
    <property type="entry name" value="Fucosidase_C"/>
</dbReference>
<feature type="domain" description="Alpha-L-fucosidase C-terminal" evidence="12">
    <location>
        <begin position="364"/>
        <end position="448"/>
    </location>
</feature>
<feature type="signal peptide" evidence="10">
    <location>
        <begin position="1"/>
        <end position="19"/>
    </location>
</feature>
<evidence type="ECO:0000256" key="9">
    <source>
        <dbReference type="ARBA" id="ARBA00081661"/>
    </source>
</evidence>
<keyword evidence="5 10" id="KW-0378">Hydrolase</keyword>
<evidence type="ECO:0000256" key="10">
    <source>
        <dbReference type="PIRNR" id="PIRNR001092"/>
    </source>
</evidence>
<dbReference type="Proteomes" id="UP000694843">
    <property type="component" value="Unplaced"/>
</dbReference>
<evidence type="ECO:0000256" key="8">
    <source>
        <dbReference type="ARBA" id="ARBA00074133"/>
    </source>
</evidence>
<organism evidence="13 14">
    <name type="scientific">Hyalella azteca</name>
    <name type="common">Amphipod</name>
    <dbReference type="NCBI Taxonomy" id="294128"/>
    <lineage>
        <taxon>Eukaryota</taxon>
        <taxon>Metazoa</taxon>
        <taxon>Ecdysozoa</taxon>
        <taxon>Arthropoda</taxon>
        <taxon>Crustacea</taxon>
        <taxon>Multicrustacea</taxon>
        <taxon>Malacostraca</taxon>
        <taxon>Eumalacostraca</taxon>
        <taxon>Peracarida</taxon>
        <taxon>Amphipoda</taxon>
        <taxon>Senticaudata</taxon>
        <taxon>Talitrida</taxon>
        <taxon>Talitroidea</taxon>
        <taxon>Hyalellidae</taxon>
        <taxon>Hyalella</taxon>
    </lineage>
</organism>
<dbReference type="InterPro" id="IPR017853">
    <property type="entry name" value="GH"/>
</dbReference>
<dbReference type="Gene3D" id="2.60.40.1180">
    <property type="entry name" value="Golgi alpha-mannosidase II"/>
    <property type="match status" value="1"/>
</dbReference>
<evidence type="ECO:0000256" key="1">
    <source>
        <dbReference type="ARBA" id="ARBA00004071"/>
    </source>
</evidence>
<dbReference type="Pfam" id="PF01120">
    <property type="entry name" value="Alpha_L_fucos"/>
    <property type="match status" value="1"/>
</dbReference>
<dbReference type="AlphaFoldDB" id="A0A979FI70"/>
<name>A0A979FI70_HYAAZ</name>
<evidence type="ECO:0000256" key="2">
    <source>
        <dbReference type="ARBA" id="ARBA00007951"/>
    </source>
</evidence>
<dbReference type="OMA" id="WESTDKH"/>
<evidence type="ECO:0000256" key="3">
    <source>
        <dbReference type="ARBA" id="ARBA00012662"/>
    </source>
</evidence>
<dbReference type="GO" id="GO:0005764">
    <property type="term" value="C:lysosome"/>
    <property type="evidence" value="ECO:0007669"/>
    <property type="project" value="TreeGrafter"/>
</dbReference>
<keyword evidence="4 10" id="KW-0732">Signal</keyword>
<accession>A0A979FI70</accession>
<evidence type="ECO:0000256" key="7">
    <source>
        <dbReference type="ARBA" id="ARBA00023295"/>
    </source>
</evidence>
<evidence type="ECO:0000313" key="14">
    <source>
        <dbReference type="RefSeq" id="XP_047736417.1"/>
    </source>
</evidence>
<dbReference type="KEGG" id="hazt:108675546"/>
<evidence type="ECO:0000256" key="4">
    <source>
        <dbReference type="ARBA" id="ARBA00022729"/>
    </source>
</evidence>